<evidence type="ECO:0000313" key="2">
    <source>
        <dbReference type="Proteomes" id="UP001516400"/>
    </source>
</evidence>
<sequence length="70" mass="8050">LVSILPQMDETDELTHEEMDEIIESYAKTADEQSDDTHHTAIENPTFGIPISQKSIKTYLNRIEIKCKDE</sequence>
<organism evidence="1 2">
    <name type="scientific">Cryptolaemus montrouzieri</name>
    <dbReference type="NCBI Taxonomy" id="559131"/>
    <lineage>
        <taxon>Eukaryota</taxon>
        <taxon>Metazoa</taxon>
        <taxon>Ecdysozoa</taxon>
        <taxon>Arthropoda</taxon>
        <taxon>Hexapoda</taxon>
        <taxon>Insecta</taxon>
        <taxon>Pterygota</taxon>
        <taxon>Neoptera</taxon>
        <taxon>Endopterygota</taxon>
        <taxon>Coleoptera</taxon>
        <taxon>Polyphaga</taxon>
        <taxon>Cucujiformia</taxon>
        <taxon>Coccinelloidea</taxon>
        <taxon>Coccinellidae</taxon>
        <taxon>Scymninae</taxon>
        <taxon>Scymnini</taxon>
        <taxon>Cryptolaemus</taxon>
    </lineage>
</organism>
<name>A0ABD2NGJ1_9CUCU</name>
<proteinExistence type="predicted"/>
<dbReference type="AlphaFoldDB" id="A0ABD2NGJ1"/>
<dbReference type="Proteomes" id="UP001516400">
    <property type="component" value="Unassembled WGS sequence"/>
</dbReference>
<gene>
    <name evidence="1" type="ORF">HHI36_013164</name>
</gene>
<protein>
    <submittedName>
        <fullName evidence="1">Uncharacterized protein</fullName>
    </submittedName>
</protein>
<reference evidence="1 2" key="1">
    <citation type="journal article" date="2021" name="BMC Biol.">
        <title>Horizontally acquired antibacterial genes associated with adaptive radiation of ladybird beetles.</title>
        <authorList>
            <person name="Li H.S."/>
            <person name="Tang X.F."/>
            <person name="Huang Y.H."/>
            <person name="Xu Z.Y."/>
            <person name="Chen M.L."/>
            <person name="Du X.Y."/>
            <person name="Qiu B.Y."/>
            <person name="Chen P.T."/>
            <person name="Zhang W."/>
            <person name="Slipinski A."/>
            <person name="Escalona H.E."/>
            <person name="Waterhouse R.M."/>
            <person name="Zwick A."/>
            <person name="Pang H."/>
        </authorList>
    </citation>
    <scope>NUCLEOTIDE SEQUENCE [LARGE SCALE GENOMIC DNA]</scope>
    <source>
        <strain evidence="1">SYSU2018</strain>
    </source>
</reference>
<accession>A0ABD2NGJ1</accession>
<dbReference type="EMBL" id="JABFTP020000103">
    <property type="protein sequence ID" value="KAL3277822.1"/>
    <property type="molecule type" value="Genomic_DNA"/>
</dbReference>
<evidence type="ECO:0000313" key="1">
    <source>
        <dbReference type="EMBL" id="KAL3277822.1"/>
    </source>
</evidence>
<keyword evidence="2" id="KW-1185">Reference proteome</keyword>
<comment type="caution">
    <text evidence="1">The sequence shown here is derived from an EMBL/GenBank/DDBJ whole genome shotgun (WGS) entry which is preliminary data.</text>
</comment>
<feature type="non-terminal residue" evidence="1">
    <location>
        <position position="1"/>
    </location>
</feature>